<dbReference type="OrthoDB" id="1812844at2"/>
<accession>A0A098B209</accession>
<reference evidence="2 3" key="2">
    <citation type="submission" date="2015-12" db="EMBL/GenBank/DDBJ databases">
        <title>Draft Genome Sequence of Desulfitobacterium hafniense Strain DH, a Sulfate-reducing Bacterium Isolated from Paddy Soils.</title>
        <authorList>
            <person name="Bao P."/>
            <person name="Zhang X."/>
            <person name="Li G."/>
        </authorList>
    </citation>
    <scope>NUCLEOTIDE SEQUENCE [LARGE SCALE GENOMIC DNA]</scope>
    <source>
        <strain evidence="2 3">DH</strain>
    </source>
</reference>
<name>A0A098B209_DESHA</name>
<keyword evidence="1" id="KW-0436">Ligase</keyword>
<dbReference type="AlphaFoldDB" id="A0A098B209"/>
<dbReference type="EMBL" id="LK996017">
    <property type="protein sequence ID" value="CDX02873.1"/>
    <property type="molecule type" value="Genomic_DNA"/>
</dbReference>
<dbReference type="RefSeq" id="WP_011460584.1">
    <property type="nucleotide sequence ID" value="NZ_JAYFNZ010000011.1"/>
</dbReference>
<gene>
    <name evidence="2" type="ORF">AT727_08930</name>
    <name evidence="1" type="ORF">DPCES_2986</name>
</gene>
<evidence type="ECO:0000313" key="2">
    <source>
        <dbReference type="EMBL" id="KTE90042.1"/>
    </source>
</evidence>
<sequence>MDDKLDLILDRLTAMDRGLKAEISSLKSEIGSLKPEIGSLKSETQAISKKVDMTWRAIQELRDDKTELNELRKRIEILESKLAM</sequence>
<proteinExistence type="predicted"/>
<organism evidence="1">
    <name type="scientific">Desulfitobacterium hafniense</name>
    <name type="common">Desulfitobacterium frappieri</name>
    <dbReference type="NCBI Taxonomy" id="49338"/>
    <lineage>
        <taxon>Bacteria</taxon>
        <taxon>Bacillati</taxon>
        <taxon>Bacillota</taxon>
        <taxon>Clostridia</taxon>
        <taxon>Eubacteriales</taxon>
        <taxon>Desulfitobacteriaceae</taxon>
        <taxon>Desulfitobacterium</taxon>
    </lineage>
</organism>
<dbReference type="GO" id="GO:0004828">
    <property type="term" value="F:serine-tRNA ligase activity"/>
    <property type="evidence" value="ECO:0007669"/>
    <property type="project" value="UniProtKB-EC"/>
</dbReference>
<protein>
    <submittedName>
        <fullName evidence="1">Serine-tRNA ligase</fullName>
        <ecNumber evidence="1">6.1.1.11</ecNumber>
    </submittedName>
</protein>
<reference evidence="1" key="1">
    <citation type="submission" date="2014-07" db="EMBL/GenBank/DDBJ databases">
        <authorList>
            <person name="Hornung V.Bastian."/>
        </authorList>
    </citation>
    <scope>NUCLEOTIDE SEQUENCE</scope>
    <source>
        <strain evidence="1">PCE-S</strain>
    </source>
</reference>
<dbReference type="EC" id="6.1.1.11" evidence="1"/>
<dbReference type="PATRIC" id="fig|49338.4.peg.3210"/>
<dbReference type="Proteomes" id="UP000054623">
    <property type="component" value="Unassembled WGS sequence"/>
</dbReference>
<dbReference type="EMBL" id="LOCK01000050">
    <property type="protein sequence ID" value="KTE90042.1"/>
    <property type="molecule type" value="Genomic_DNA"/>
</dbReference>
<evidence type="ECO:0000313" key="3">
    <source>
        <dbReference type="Proteomes" id="UP000054623"/>
    </source>
</evidence>
<evidence type="ECO:0000313" key="1">
    <source>
        <dbReference type="EMBL" id="CDX02873.1"/>
    </source>
</evidence>
<dbReference type="Gene3D" id="1.20.58.130">
    <property type="match status" value="1"/>
</dbReference>